<keyword evidence="3" id="KW-1185">Reference proteome</keyword>
<gene>
    <name evidence="2" type="ORF">D7X12_16445</name>
</gene>
<dbReference type="Proteomes" id="UP000273405">
    <property type="component" value="Unassembled WGS sequence"/>
</dbReference>
<organism evidence="2 3">
    <name type="scientific">Corallococcus sicarius</name>
    <dbReference type="NCBI Taxonomy" id="2316726"/>
    <lineage>
        <taxon>Bacteria</taxon>
        <taxon>Pseudomonadati</taxon>
        <taxon>Myxococcota</taxon>
        <taxon>Myxococcia</taxon>
        <taxon>Myxococcales</taxon>
        <taxon>Cystobacterineae</taxon>
        <taxon>Myxococcaceae</taxon>
        <taxon>Corallococcus</taxon>
    </lineage>
</organism>
<dbReference type="AlphaFoldDB" id="A0A3A8NDW5"/>
<accession>A0A3A8NDW5</accession>
<evidence type="ECO:0000256" key="1">
    <source>
        <dbReference type="SAM" id="Phobius"/>
    </source>
</evidence>
<sequence length="197" mass="20581">MMMTWYPRVLVLWLMWLPVLAWGQEVPSEPRAETTGTYSTASHLILGSVLGAVGNLGGWKLGQTGANALGPECSDFTCRDRLKLSIFTGLGSTVGTALPIYLLGTLFDGQGSFGYTLLGASLGAIPSAFLAYGSVAGLEVAAGICYLVTPIVGALLGYSLSERSVAARPPAKLGARVTPVLRMTREGRVVGGLVGQF</sequence>
<keyword evidence="1" id="KW-0472">Membrane</keyword>
<comment type="caution">
    <text evidence="2">The sequence shown here is derived from an EMBL/GenBank/DDBJ whole genome shotgun (WGS) entry which is preliminary data.</text>
</comment>
<keyword evidence="1" id="KW-0812">Transmembrane</keyword>
<proteinExistence type="predicted"/>
<reference evidence="3" key="1">
    <citation type="submission" date="2018-09" db="EMBL/GenBank/DDBJ databases">
        <authorList>
            <person name="Livingstone P.G."/>
            <person name="Whitworth D.E."/>
        </authorList>
    </citation>
    <scope>NUCLEOTIDE SEQUENCE [LARGE SCALE GENOMIC DNA]</scope>
    <source>
        <strain evidence="3">CA040B</strain>
    </source>
</reference>
<keyword evidence="1" id="KW-1133">Transmembrane helix</keyword>
<feature type="transmembrane region" description="Helical" evidence="1">
    <location>
        <begin position="84"/>
        <end position="103"/>
    </location>
</feature>
<name>A0A3A8NDW5_9BACT</name>
<evidence type="ECO:0000313" key="3">
    <source>
        <dbReference type="Proteomes" id="UP000273405"/>
    </source>
</evidence>
<dbReference type="EMBL" id="RAWG01000092">
    <property type="protein sequence ID" value="RKH42183.1"/>
    <property type="molecule type" value="Genomic_DNA"/>
</dbReference>
<evidence type="ECO:0000313" key="2">
    <source>
        <dbReference type="EMBL" id="RKH42183.1"/>
    </source>
</evidence>
<protein>
    <submittedName>
        <fullName evidence="2">Uncharacterized protein</fullName>
    </submittedName>
</protein>
<feature type="transmembrane region" description="Helical" evidence="1">
    <location>
        <begin position="140"/>
        <end position="160"/>
    </location>
</feature>